<evidence type="ECO:0000313" key="5">
    <source>
        <dbReference type="Proteomes" id="UP001138500"/>
    </source>
</evidence>
<dbReference type="PANTHER" id="PTHR13315:SF1">
    <property type="entry name" value="PROTEIN TED1"/>
    <property type="match status" value="1"/>
</dbReference>
<reference evidence="4 5" key="1">
    <citation type="journal article" date="2018" name="IMA Fungus">
        <title>IMA Genome-F 10: Nine draft genome sequences of Claviceps purpurea s.lat., including C. arundinis, C. humidiphila, and C. cf. spartinae, pseudomolecules for the pitch canker pathogen Fusarium circinatum, draft genome of Davidsoniella eucalypti, Grosmannia galeiformis, Quambalaria eucalypti, and Teratosphaeria destructans.</title>
        <authorList>
            <person name="Wingfield B.D."/>
            <person name="Liu M."/>
            <person name="Nguyen H.D."/>
            <person name="Lane F.A."/>
            <person name="Morgan S.W."/>
            <person name="De Vos L."/>
            <person name="Wilken P.M."/>
            <person name="Duong T.A."/>
            <person name="Aylward J."/>
            <person name="Coetzee M.P."/>
            <person name="Dadej K."/>
            <person name="De Beer Z.W."/>
            <person name="Findlay W."/>
            <person name="Havenga M."/>
            <person name="Kolarik M."/>
            <person name="Menzies J.G."/>
            <person name="Naidoo K."/>
            <person name="Pochopski O."/>
            <person name="Shoukouhi P."/>
            <person name="Santana Q.C."/>
            <person name="Seifert K.A."/>
            <person name="Soal N."/>
            <person name="Steenkamp E.T."/>
            <person name="Tatham C.T."/>
            <person name="van der Nest M.A."/>
            <person name="Wingfield M.J."/>
        </authorList>
    </citation>
    <scope>NUCLEOTIDE SEQUENCE [LARGE SCALE GENOMIC DNA]</scope>
    <source>
        <strain evidence="4">CMW44962</strain>
    </source>
</reference>
<reference evidence="4 5" key="2">
    <citation type="journal article" date="2021" name="Curr. Genet.">
        <title>Genetic response to nitrogen starvation in the aggressive Eucalyptus foliar pathogen Teratosphaeria destructans.</title>
        <authorList>
            <person name="Havenga M."/>
            <person name="Wingfield B.D."/>
            <person name="Wingfield M.J."/>
            <person name="Dreyer L.L."/>
            <person name="Roets F."/>
            <person name="Aylward J."/>
        </authorList>
    </citation>
    <scope>NUCLEOTIDE SEQUENCE [LARGE SCALE GENOMIC DNA]</scope>
    <source>
        <strain evidence="4">CMW44962</strain>
    </source>
</reference>
<feature type="transmembrane region" description="Helical" evidence="2">
    <location>
        <begin position="466"/>
        <end position="490"/>
    </location>
</feature>
<keyword evidence="5" id="KW-1185">Reference proteome</keyword>
<dbReference type="EMBL" id="RIBY02000002">
    <property type="protein sequence ID" value="KAH9845700.1"/>
    <property type="molecule type" value="Genomic_DNA"/>
</dbReference>
<dbReference type="Gene3D" id="3.60.21.10">
    <property type="match status" value="1"/>
</dbReference>
<accession>A0A9W7T1F6</accession>
<sequence length="513" mass="57191">MRLSSLLLSLARFLLPPAVIASIYLYCFPLIVQCAFPPAQPAAPTCYTDGGGGVYRAAEVAPFRLLAIGDPQLEGDTALYGLTGKMLPDWESLRSGEWVTSHVPRWLQRVRKRVDLWGNDLYLAHVYRTVSWWTQPTHTVVLGDLLGSQWIDDDEFARRTERFWGKVFRGGEKVPHSVTGVSGRKEVLGQDPSWKHRIMAVAGNHDIGYAGDIDEHRIERFEAMYGNVNWDICFTLNDSSAHPPDTTPSPFSSALGISPPELCLVILNSMNLDSPAQSSDLRQQSLDFLSTHLSNPRPSNSATILLTHIPLHKEEGICVDAPFFSHFPDGSIKEQNHLSKATSTSILDGLNPGKAIILNGHDHEGCDTYHHLLSSSSSAYATVHDYISEHPDHTPSNLTWTATHYDRFISSTQRIDAHTPGLREITVRAMMGNYGGNMGLLSAWFDDEAREWKFDYDTCMLGVQHIWWGVHVLDVVVLGMGVVGFACLVWEEVEEERRNKKGAVVDGVYRKTA</sequence>
<evidence type="ECO:0000313" key="4">
    <source>
        <dbReference type="EMBL" id="KAH9845700.1"/>
    </source>
</evidence>
<keyword evidence="3" id="KW-0732">Signal</keyword>
<keyword evidence="2" id="KW-1133">Transmembrane helix</keyword>
<name>A0A9W7T1F6_9PEZI</name>
<dbReference type="InterPro" id="IPR033308">
    <property type="entry name" value="PGAP5/Cdc1/Ted1"/>
</dbReference>
<dbReference type="InterPro" id="IPR029052">
    <property type="entry name" value="Metallo-depent_PP-like"/>
</dbReference>
<dbReference type="AlphaFoldDB" id="A0A9W7T1F6"/>
<evidence type="ECO:0000256" key="3">
    <source>
        <dbReference type="SAM" id="SignalP"/>
    </source>
</evidence>
<keyword evidence="1 2" id="KW-0472">Membrane</keyword>
<dbReference type="PANTHER" id="PTHR13315">
    <property type="entry name" value="METALLO PHOSPHOESTERASE RELATED"/>
    <property type="match status" value="1"/>
</dbReference>
<proteinExistence type="predicted"/>
<dbReference type="GO" id="GO:0006506">
    <property type="term" value="P:GPI anchor biosynthetic process"/>
    <property type="evidence" value="ECO:0007669"/>
    <property type="project" value="InterPro"/>
</dbReference>
<gene>
    <name evidence="4" type="ORF">Tdes44962_MAKER01131</name>
</gene>
<dbReference type="SUPFAM" id="SSF56300">
    <property type="entry name" value="Metallo-dependent phosphatases"/>
    <property type="match status" value="1"/>
</dbReference>
<evidence type="ECO:0000256" key="1">
    <source>
        <dbReference type="ARBA" id="ARBA00023136"/>
    </source>
</evidence>
<feature type="signal peptide" evidence="3">
    <location>
        <begin position="1"/>
        <end position="21"/>
    </location>
</feature>
<dbReference type="GO" id="GO:0016020">
    <property type="term" value="C:membrane"/>
    <property type="evidence" value="ECO:0007669"/>
    <property type="project" value="GOC"/>
</dbReference>
<comment type="caution">
    <text evidence="4">The sequence shown here is derived from an EMBL/GenBank/DDBJ whole genome shotgun (WGS) entry which is preliminary data.</text>
</comment>
<feature type="chain" id="PRO_5040928357" evidence="3">
    <location>
        <begin position="22"/>
        <end position="513"/>
    </location>
</feature>
<keyword evidence="2" id="KW-0812">Transmembrane</keyword>
<dbReference type="GO" id="GO:0005783">
    <property type="term" value="C:endoplasmic reticulum"/>
    <property type="evidence" value="ECO:0007669"/>
    <property type="project" value="TreeGrafter"/>
</dbReference>
<protein>
    <submittedName>
        <fullName evidence="4">Protein TED1-like</fullName>
    </submittedName>
</protein>
<organism evidence="4 5">
    <name type="scientific">Teratosphaeria destructans</name>
    <dbReference type="NCBI Taxonomy" id="418781"/>
    <lineage>
        <taxon>Eukaryota</taxon>
        <taxon>Fungi</taxon>
        <taxon>Dikarya</taxon>
        <taxon>Ascomycota</taxon>
        <taxon>Pezizomycotina</taxon>
        <taxon>Dothideomycetes</taxon>
        <taxon>Dothideomycetidae</taxon>
        <taxon>Mycosphaerellales</taxon>
        <taxon>Teratosphaeriaceae</taxon>
        <taxon>Teratosphaeria</taxon>
    </lineage>
</organism>
<dbReference type="Proteomes" id="UP001138500">
    <property type="component" value="Unassembled WGS sequence"/>
</dbReference>
<evidence type="ECO:0000256" key="2">
    <source>
        <dbReference type="SAM" id="Phobius"/>
    </source>
</evidence>
<dbReference type="OrthoDB" id="9984693at2759"/>